<dbReference type="InterPro" id="IPR050291">
    <property type="entry name" value="CDF_Transporter"/>
</dbReference>
<feature type="domain" description="Cation efflux protein cytoplasmic" evidence="9">
    <location>
        <begin position="298"/>
        <end position="364"/>
    </location>
</feature>
<keyword evidence="4 7" id="KW-0812">Transmembrane</keyword>
<evidence type="ECO:0000259" key="9">
    <source>
        <dbReference type="Pfam" id="PF16916"/>
    </source>
</evidence>
<evidence type="ECO:0000313" key="11">
    <source>
        <dbReference type="Proteomes" id="UP001242480"/>
    </source>
</evidence>
<evidence type="ECO:0000256" key="2">
    <source>
        <dbReference type="ARBA" id="ARBA00008114"/>
    </source>
</evidence>
<evidence type="ECO:0000256" key="3">
    <source>
        <dbReference type="ARBA" id="ARBA00022448"/>
    </source>
</evidence>
<gene>
    <name evidence="10" type="ORF">QO011_002764</name>
</gene>
<feature type="transmembrane region" description="Helical" evidence="7">
    <location>
        <begin position="12"/>
        <end position="36"/>
    </location>
</feature>
<dbReference type="EMBL" id="JAUSVX010000004">
    <property type="protein sequence ID" value="MDQ0469748.1"/>
    <property type="molecule type" value="Genomic_DNA"/>
</dbReference>
<dbReference type="Pfam" id="PF16916">
    <property type="entry name" value="ZT_dimer"/>
    <property type="match status" value="3"/>
</dbReference>
<dbReference type="SUPFAM" id="SSF161111">
    <property type="entry name" value="Cation efflux protein transmembrane domain-like"/>
    <property type="match status" value="1"/>
</dbReference>
<feature type="domain" description="Cation efflux protein cytoplasmic" evidence="9">
    <location>
        <begin position="213"/>
        <end position="279"/>
    </location>
</feature>
<dbReference type="Proteomes" id="UP001242480">
    <property type="component" value="Unassembled WGS sequence"/>
</dbReference>
<dbReference type="InterPro" id="IPR027469">
    <property type="entry name" value="Cation_efflux_TMD_sf"/>
</dbReference>
<dbReference type="RefSeq" id="WP_307272753.1">
    <property type="nucleotide sequence ID" value="NZ_JAUSVX010000004.1"/>
</dbReference>
<proteinExistence type="inferred from homology"/>
<evidence type="ECO:0000256" key="5">
    <source>
        <dbReference type="ARBA" id="ARBA00022989"/>
    </source>
</evidence>
<dbReference type="Pfam" id="PF01545">
    <property type="entry name" value="Cation_efflux"/>
    <property type="match status" value="1"/>
</dbReference>
<evidence type="ECO:0000256" key="1">
    <source>
        <dbReference type="ARBA" id="ARBA00004141"/>
    </source>
</evidence>
<dbReference type="SUPFAM" id="SSF160240">
    <property type="entry name" value="Cation efflux protein cytoplasmic domain-like"/>
    <property type="match status" value="3"/>
</dbReference>
<keyword evidence="11" id="KW-1185">Reference proteome</keyword>
<evidence type="ECO:0000256" key="6">
    <source>
        <dbReference type="ARBA" id="ARBA00023136"/>
    </source>
</evidence>
<dbReference type="InterPro" id="IPR058533">
    <property type="entry name" value="Cation_efflux_TM"/>
</dbReference>
<evidence type="ECO:0000256" key="7">
    <source>
        <dbReference type="SAM" id="Phobius"/>
    </source>
</evidence>
<dbReference type="Gene3D" id="3.30.70.1350">
    <property type="entry name" value="Cation efflux protein, cytoplasmic domain"/>
    <property type="match status" value="3"/>
</dbReference>
<keyword evidence="3" id="KW-0813">Transport</keyword>
<dbReference type="InterPro" id="IPR027470">
    <property type="entry name" value="Cation_efflux_CTD"/>
</dbReference>
<evidence type="ECO:0000313" key="10">
    <source>
        <dbReference type="EMBL" id="MDQ0469748.1"/>
    </source>
</evidence>
<evidence type="ECO:0000259" key="8">
    <source>
        <dbReference type="Pfam" id="PF01545"/>
    </source>
</evidence>
<organism evidence="10 11">
    <name type="scientific">Labrys wisconsinensis</name>
    <dbReference type="NCBI Taxonomy" id="425677"/>
    <lineage>
        <taxon>Bacteria</taxon>
        <taxon>Pseudomonadati</taxon>
        <taxon>Pseudomonadota</taxon>
        <taxon>Alphaproteobacteria</taxon>
        <taxon>Hyphomicrobiales</taxon>
        <taxon>Xanthobacteraceae</taxon>
        <taxon>Labrys</taxon>
    </lineage>
</organism>
<keyword evidence="6 7" id="KW-0472">Membrane</keyword>
<feature type="transmembrane region" description="Helical" evidence="7">
    <location>
        <begin position="180"/>
        <end position="198"/>
    </location>
</feature>
<accession>A0ABU0J663</accession>
<keyword evidence="5 7" id="KW-1133">Transmembrane helix</keyword>
<comment type="similarity">
    <text evidence="2">Belongs to the cation diffusion facilitator (CDF) transporter (TC 2.A.4) family.</text>
</comment>
<dbReference type="PANTHER" id="PTHR43840:SF15">
    <property type="entry name" value="MITOCHONDRIAL METAL TRANSPORTER 1-RELATED"/>
    <property type="match status" value="1"/>
</dbReference>
<protein>
    <submittedName>
        <fullName evidence="10">Cation diffusion facilitator family transporter</fullName>
    </submittedName>
</protein>
<dbReference type="PANTHER" id="PTHR43840">
    <property type="entry name" value="MITOCHONDRIAL METAL TRANSPORTER 1-RELATED"/>
    <property type="match status" value="1"/>
</dbReference>
<feature type="transmembrane region" description="Helical" evidence="7">
    <location>
        <begin position="80"/>
        <end position="97"/>
    </location>
</feature>
<dbReference type="Gene3D" id="1.20.1510.10">
    <property type="entry name" value="Cation efflux protein transmembrane domain"/>
    <property type="match status" value="1"/>
</dbReference>
<feature type="transmembrane region" description="Helical" evidence="7">
    <location>
        <begin position="109"/>
        <end position="130"/>
    </location>
</feature>
<comment type="subcellular location">
    <subcellularLocation>
        <location evidence="1">Membrane</location>
        <topology evidence="1">Multi-pass membrane protein</topology>
    </subcellularLocation>
</comment>
<dbReference type="InterPro" id="IPR002524">
    <property type="entry name" value="Cation_efflux"/>
</dbReference>
<feature type="domain" description="Cation efflux protein transmembrane" evidence="8">
    <location>
        <begin position="13"/>
        <end position="206"/>
    </location>
</feature>
<dbReference type="InterPro" id="IPR036837">
    <property type="entry name" value="Cation_efflux_CTD_sf"/>
</dbReference>
<name>A0ABU0J663_9HYPH</name>
<evidence type="ECO:0000256" key="4">
    <source>
        <dbReference type="ARBA" id="ARBA00022692"/>
    </source>
</evidence>
<dbReference type="NCBIfam" id="TIGR01297">
    <property type="entry name" value="CDF"/>
    <property type="match status" value="1"/>
</dbReference>
<feature type="domain" description="Cation efflux protein cytoplasmic" evidence="9">
    <location>
        <begin position="384"/>
        <end position="456"/>
    </location>
</feature>
<sequence length="458" mass="48943">MTGHSHAKQRVALISVGASGLLTLAKFAVGLMTGSLAILSEALHSLLDFVSTVMTLYAVRLSDVPADDTHHYGHGKVESVTALVETGLLFVTSAWVIQEAVKRLIWHEGAVVLSPYAFVVVVGSIAIDFWRARALRRTAEATRSQALEADALHFASDMWSSIVVLAGLGLVWLGFPQGDAVAALAVAAFVCIAGWRLGKRTIDVLMDAAPEGVADRVAAAARGIEGVVAVDSVRVRRAGAALFVELMLRVPRAMPLDQVMELKQAVTGAVVATTPEAEVRVTASPIAIDDETVRERVLVIALNRGLAVHHVTVQSLGGRLSVSLDLEVEHRMPLGEAHAIASGLEAAIRREFGAETEVETHIEPLEAEDVEGRDVDPGTRERLTAIVAALTDAQSGLLDAHNVRVRATQRGLIVTFHCRAPAEMPVEEVHARVDAVERRIGAAWPGIARIIVHAEPVR</sequence>
<comment type="caution">
    <text evidence="10">The sequence shown here is derived from an EMBL/GenBank/DDBJ whole genome shotgun (WGS) entry which is preliminary data.</text>
</comment>
<reference evidence="10 11" key="1">
    <citation type="submission" date="2023-07" db="EMBL/GenBank/DDBJ databases">
        <title>Genomic Encyclopedia of Type Strains, Phase IV (KMG-IV): sequencing the most valuable type-strain genomes for metagenomic binning, comparative biology and taxonomic classification.</title>
        <authorList>
            <person name="Goeker M."/>
        </authorList>
    </citation>
    <scope>NUCLEOTIDE SEQUENCE [LARGE SCALE GENOMIC DNA]</scope>
    <source>
        <strain evidence="10 11">DSM 19619</strain>
    </source>
</reference>
<feature type="transmembrane region" description="Helical" evidence="7">
    <location>
        <begin position="151"/>
        <end position="174"/>
    </location>
</feature>